<dbReference type="PROSITE" id="PS51257">
    <property type="entry name" value="PROKAR_LIPOPROTEIN"/>
    <property type="match status" value="1"/>
</dbReference>
<sequence>MGVKGTRLFALLMVFVVVLGTVSISGCTQSSGGADWLKLVPEDAVVAGVFDASTLSDLKDLMKETPYEEGKSVYDAYVEMRSDLKEDLGIDPEDVSRVVFSVTSIPKSDYESPKVAVYVEGNFDTSEIKKKVENLTSESEVKRTTYKDATIYYDDEFSMAIGKDYVVMGSSLTLVEDIIDLKNGKGKWAEKYKDVVDKVGSGNLVLVYDVDYLTGHLGDIKPSSSEEAQILSVIGKVDYGSFKLKISGDEYTVKTVLKAVDEASAKNIVKNADALLTLANTTLSLGQLGDMNPREKALVEKLRGIIGKIKIKADGKYVVQELTVTKKEIEDVLEVATGYGGYTSTQRAEANQIAQEAQKRIQEQLNNMTIEG</sequence>
<keyword evidence="2" id="KW-1185">Reference proteome</keyword>
<dbReference type="Proteomes" id="UP000250179">
    <property type="component" value="Chromosome"/>
</dbReference>
<dbReference type="KEGG" id="tprf:A3L09_00520"/>
<protein>
    <submittedName>
        <fullName evidence="1">Uncharacterized protein</fullName>
    </submittedName>
</protein>
<gene>
    <name evidence="1" type="ORF">A3L09_00520</name>
</gene>
<dbReference type="RefSeq" id="WP_088857117.1">
    <property type="nucleotide sequence ID" value="NZ_CP014862.1"/>
</dbReference>
<evidence type="ECO:0000313" key="1">
    <source>
        <dbReference type="EMBL" id="ASJ01848.1"/>
    </source>
</evidence>
<organism evidence="1 2">
    <name type="scientific">Thermococcus profundus</name>
    <dbReference type="NCBI Taxonomy" id="49899"/>
    <lineage>
        <taxon>Archaea</taxon>
        <taxon>Methanobacteriati</taxon>
        <taxon>Methanobacteriota</taxon>
        <taxon>Thermococci</taxon>
        <taxon>Thermococcales</taxon>
        <taxon>Thermococcaceae</taxon>
        <taxon>Thermococcus</taxon>
    </lineage>
</organism>
<reference evidence="1 2" key="1">
    <citation type="submission" date="2016-03" db="EMBL/GenBank/DDBJ databases">
        <title>Complete genome sequence of Thermococcus profundus strain DT5432.</title>
        <authorList>
            <person name="Oger P.M."/>
        </authorList>
    </citation>
    <scope>NUCLEOTIDE SEQUENCE [LARGE SCALE GENOMIC DNA]</scope>
    <source>
        <strain evidence="1 2">DT 5432</strain>
    </source>
</reference>
<dbReference type="OrthoDB" id="101490at2157"/>
<dbReference type="AlphaFoldDB" id="A0A2Z2MIR3"/>
<evidence type="ECO:0000313" key="2">
    <source>
        <dbReference type="Proteomes" id="UP000250179"/>
    </source>
</evidence>
<proteinExistence type="predicted"/>
<accession>A0A2Z2MIR3</accession>
<dbReference type="EMBL" id="CP014862">
    <property type="protein sequence ID" value="ASJ01848.1"/>
    <property type="molecule type" value="Genomic_DNA"/>
</dbReference>
<dbReference type="GeneID" id="33318848"/>
<name>A0A2Z2MIR3_THEPR</name>